<feature type="compositionally biased region" description="Acidic residues" evidence="2">
    <location>
        <begin position="14"/>
        <end position="38"/>
    </location>
</feature>
<dbReference type="InterPro" id="IPR012677">
    <property type="entry name" value="Nucleotide-bd_a/b_plait_sf"/>
</dbReference>
<dbReference type="Gene3D" id="3.30.70.330">
    <property type="match status" value="1"/>
</dbReference>
<feature type="region of interest" description="Disordered" evidence="2">
    <location>
        <begin position="1"/>
        <end position="56"/>
    </location>
</feature>
<organism evidence="4 5">
    <name type="scientific">Artemisia annua</name>
    <name type="common">Sweet wormwood</name>
    <dbReference type="NCBI Taxonomy" id="35608"/>
    <lineage>
        <taxon>Eukaryota</taxon>
        <taxon>Viridiplantae</taxon>
        <taxon>Streptophyta</taxon>
        <taxon>Embryophyta</taxon>
        <taxon>Tracheophyta</taxon>
        <taxon>Spermatophyta</taxon>
        <taxon>Magnoliopsida</taxon>
        <taxon>eudicotyledons</taxon>
        <taxon>Gunneridae</taxon>
        <taxon>Pentapetalae</taxon>
        <taxon>asterids</taxon>
        <taxon>campanulids</taxon>
        <taxon>Asterales</taxon>
        <taxon>Asteraceae</taxon>
        <taxon>Asteroideae</taxon>
        <taxon>Anthemideae</taxon>
        <taxon>Artemisiinae</taxon>
        <taxon>Artemisia</taxon>
    </lineage>
</organism>
<dbReference type="STRING" id="35608.A0A2U1MRD4"/>
<dbReference type="PANTHER" id="PTHR45688:SF13">
    <property type="entry name" value="ALANINE--GLYOXYLATE AMINOTRANSFERASE 2-LIKE"/>
    <property type="match status" value="1"/>
</dbReference>
<reference evidence="4 5" key="1">
    <citation type="journal article" date="2018" name="Mol. Plant">
        <title>The genome of Artemisia annua provides insight into the evolution of Asteraceae family and artemisinin biosynthesis.</title>
        <authorList>
            <person name="Shen Q."/>
            <person name="Zhang L."/>
            <person name="Liao Z."/>
            <person name="Wang S."/>
            <person name="Yan T."/>
            <person name="Shi P."/>
            <person name="Liu M."/>
            <person name="Fu X."/>
            <person name="Pan Q."/>
            <person name="Wang Y."/>
            <person name="Lv Z."/>
            <person name="Lu X."/>
            <person name="Zhang F."/>
            <person name="Jiang W."/>
            <person name="Ma Y."/>
            <person name="Chen M."/>
            <person name="Hao X."/>
            <person name="Li L."/>
            <person name="Tang Y."/>
            <person name="Lv G."/>
            <person name="Zhou Y."/>
            <person name="Sun X."/>
            <person name="Brodelius P.E."/>
            <person name="Rose J.K.C."/>
            <person name="Tang K."/>
        </authorList>
    </citation>
    <scope>NUCLEOTIDE SEQUENCE [LARGE SCALE GENOMIC DNA]</scope>
    <source>
        <strain evidence="5">cv. Huhao1</strain>
        <tissue evidence="4">Leaf</tissue>
    </source>
</reference>
<dbReference type="SUPFAM" id="SSF54928">
    <property type="entry name" value="RNA-binding domain, RBD"/>
    <property type="match status" value="1"/>
</dbReference>
<evidence type="ECO:0000313" key="4">
    <source>
        <dbReference type="EMBL" id="PWA63809.1"/>
    </source>
</evidence>
<comment type="caution">
    <text evidence="4">The sequence shown here is derived from an EMBL/GenBank/DDBJ whole genome shotgun (WGS) entry which is preliminary data.</text>
</comment>
<dbReference type="SUPFAM" id="SSF53383">
    <property type="entry name" value="PLP-dependent transferases"/>
    <property type="match status" value="1"/>
</dbReference>
<name>A0A2U1MRD4_ARTAN</name>
<sequence length="402" mass="45636">MDYFKSRVKKDWSDTDNEDEDDDGADANGDMEVDNDDDDFKKSHQVHRESDDLTENSNETDIATFRGYKYKEYSSYYSVLLWTSRVVYSRDKIRALIETRSGEMEKSMPKTLKSLSSLEHQGMFPVSFLKRFSTIKKARGLVIADEDQCGFARTGSNFWEFQNHDIVPNIVTMAKVCLISNGSKIEEGKKTFMVAWINAAFSSRKRRDSITEKWVPKEGVQIALAGSASNAYGIRGIVELALNYMPNIYSTIKKARGLVIADEVELALKIGLISFSKVKKVYGFIDYFDRRSAALAIMSLNGRHIFGQPVKVNWAYASGRGRRQQVGLIACFGYSYFRIGALICVFLSIIGMHGLHGIRGCNCHFHSLGAGLIEEVRVYTALLVYFKTRSYRMNAHSIWWTC</sequence>
<dbReference type="GO" id="GO:0003676">
    <property type="term" value="F:nucleic acid binding"/>
    <property type="evidence" value="ECO:0007669"/>
    <property type="project" value="InterPro"/>
</dbReference>
<feature type="transmembrane region" description="Helical" evidence="3">
    <location>
        <begin position="364"/>
        <end position="386"/>
    </location>
</feature>
<dbReference type="InterPro" id="IPR035979">
    <property type="entry name" value="RBD_domain_sf"/>
</dbReference>
<evidence type="ECO:0000313" key="5">
    <source>
        <dbReference type="Proteomes" id="UP000245207"/>
    </source>
</evidence>
<evidence type="ECO:0000256" key="3">
    <source>
        <dbReference type="SAM" id="Phobius"/>
    </source>
</evidence>
<keyword evidence="3" id="KW-0472">Membrane</keyword>
<feature type="compositionally biased region" description="Basic and acidic residues" evidence="2">
    <location>
        <begin position="39"/>
        <end position="51"/>
    </location>
</feature>
<keyword evidence="3" id="KW-1133">Transmembrane helix</keyword>
<dbReference type="EMBL" id="PKPP01004557">
    <property type="protein sequence ID" value="PWA63809.1"/>
    <property type="molecule type" value="Genomic_DNA"/>
</dbReference>
<keyword evidence="5" id="KW-1185">Reference proteome</keyword>
<dbReference type="InterPro" id="IPR015424">
    <property type="entry name" value="PyrdxlP-dep_Trfase"/>
</dbReference>
<protein>
    <submittedName>
        <fullName evidence="4">RNA recognition motif domain</fullName>
    </submittedName>
</protein>
<dbReference type="InterPro" id="IPR015421">
    <property type="entry name" value="PyrdxlP-dep_Trfase_major"/>
</dbReference>
<gene>
    <name evidence="4" type="ORF">CTI12_AA351880</name>
</gene>
<dbReference type="Gene3D" id="3.40.640.10">
    <property type="entry name" value="Type I PLP-dependent aspartate aminotransferase-like (Major domain)"/>
    <property type="match status" value="1"/>
</dbReference>
<proteinExistence type="inferred from homology"/>
<evidence type="ECO:0000256" key="1">
    <source>
        <dbReference type="ARBA" id="ARBA00008954"/>
    </source>
</evidence>
<comment type="similarity">
    <text evidence="1">Belongs to the class-III pyridoxal-phosphate-dependent aminotransferase family.</text>
</comment>
<dbReference type="AlphaFoldDB" id="A0A2U1MRD4"/>
<dbReference type="Proteomes" id="UP000245207">
    <property type="component" value="Unassembled WGS sequence"/>
</dbReference>
<dbReference type="GO" id="GO:0005739">
    <property type="term" value="C:mitochondrion"/>
    <property type="evidence" value="ECO:0007669"/>
    <property type="project" value="TreeGrafter"/>
</dbReference>
<evidence type="ECO:0000256" key="2">
    <source>
        <dbReference type="SAM" id="MobiDB-lite"/>
    </source>
</evidence>
<keyword evidence="3" id="KW-0812">Transmembrane</keyword>
<accession>A0A2U1MRD4</accession>
<feature type="transmembrane region" description="Helical" evidence="3">
    <location>
        <begin position="326"/>
        <end position="352"/>
    </location>
</feature>
<dbReference type="PANTHER" id="PTHR45688">
    <property type="match status" value="1"/>
</dbReference>